<dbReference type="SUPFAM" id="SSF51069">
    <property type="entry name" value="Carbonic anhydrase"/>
    <property type="match status" value="1"/>
</dbReference>
<evidence type="ECO:0000259" key="9">
    <source>
        <dbReference type="PROSITE" id="PS51144"/>
    </source>
</evidence>
<dbReference type="Gene3D" id="3.10.200.10">
    <property type="entry name" value="Alpha carbonic anhydrase"/>
    <property type="match status" value="1"/>
</dbReference>
<keyword evidence="6 8" id="KW-0456">Lyase</keyword>
<dbReference type="EMBL" id="JAPZBU010000009">
    <property type="protein sequence ID" value="KAJ5385800.1"/>
    <property type="molecule type" value="Genomic_DNA"/>
</dbReference>
<gene>
    <name evidence="10" type="ORF">N7509_008341</name>
</gene>
<evidence type="ECO:0000313" key="11">
    <source>
        <dbReference type="Proteomes" id="UP001147747"/>
    </source>
</evidence>
<keyword evidence="4 8" id="KW-0479">Metal-binding</keyword>
<evidence type="ECO:0000256" key="7">
    <source>
        <dbReference type="ARBA" id="ARBA00048348"/>
    </source>
</evidence>
<evidence type="ECO:0000256" key="8">
    <source>
        <dbReference type="RuleBase" id="RU367011"/>
    </source>
</evidence>
<dbReference type="GeneID" id="81371958"/>
<dbReference type="OrthoDB" id="429145at2759"/>
<comment type="catalytic activity">
    <reaction evidence="7 8">
        <text>hydrogencarbonate + H(+) = CO2 + H2O</text>
        <dbReference type="Rhea" id="RHEA:10748"/>
        <dbReference type="ChEBI" id="CHEBI:15377"/>
        <dbReference type="ChEBI" id="CHEBI:15378"/>
        <dbReference type="ChEBI" id="CHEBI:16526"/>
        <dbReference type="ChEBI" id="CHEBI:17544"/>
        <dbReference type="EC" id="4.2.1.1"/>
    </reaction>
</comment>
<dbReference type="RefSeq" id="XP_056483598.1">
    <property type="nucleotide sequence ID" value="XM_056632978.1"/>
</dbReference>
<sequence>MAKASYIDDGHDELSSVSLGHGPDFNYTCLGGPLNWFDLDMKHNALCASGRYQSPINIDSNIHSVAGGIGIQIPLIDIAHFKNLGSTVEITLSEGRLFTPTGRYALNKFHFYTPSEHRIDEESYPLEVHFVFKDPGKHPIAVFLFPLTFVNTLSW</sequence>
<keyword evidence="11" id="KW-1185">Reference proteome</keyword>
<dbReference type="InterPro" id="IPR018338">
    <property type="entry name" value="Carbonic_anhydrase_a-class_CS"/>
</dbReference>
<feature type="domain" description="Alpha-carbonic anhydrase" evidence="9">
    <location>
        <begin position="23"/>
        <end position="155"/>
    </location>
</feature>
<evidence type="ECO:0000256" key="6">
    <source>
        <dbReference type="ARBA" id="ARBA00023239"/>
    </source>
</evidence>
<keyword evidence="5 8" id="KW-0862">Zinc</keyword>
<dbReference type="GO" id="GO:0008270">
    <property type="term" value="F:zinc ion binding"/>
    <property type="evidence" value="ECO:0007669"/>
    <property type="project" value="UniProtKB-UniRule"/>
</dbReference>
<dbReference type="AlphaFoldDB" id="A0A9W9VMF4"/>
<evidence type="ECO:0000256" key="3">
    <source>
        <dbReference type="ARBA" id="ARBA00012925"/>
    </source>
</evidence>
<evidence type="ECO:0000313" key="10">
    <source>
        <dbReference type="EMBL" id="KAJ5385800.1"/>
    </source>
</evidence>
<reference evidence="10" key="1">
    <citation type="submission" date="2022-12" db="EMBL/GenBank/DDBJ databases">
        <authorList>
            <person name="Petersen C."/>
        </authorList>
    </citation>
    <scope>NUCLEOTIDE SEQUENCE</scope>
    <source>
        <strain evidence="10">IBT 29677</strain>
    </source>
</reference>
<dbReference type="PROSITE" id="PS51144">
    <property type="entry name" value="ALPHA_CA_2"/>
    <property type="match status" value="1"/>
</dbReference>
<dbReference type="PANTHER" id="PTHR18952">
    <property type="entry name" value="CARBONIC ANHYDRASE"/>
    <property type="match status" value="1"/>
</dbReference>
<dbReference type="PROSITE" id="PS00162">
    <property type="entry name" value="ALPHA_CA_1"/>
    <property type="match status" value="1"/>
</dbReference>
<evidence type="ECO:0000256" key="2">
    <source>
        <dbReference type="ARBA" id="ARBA00010718"/>
    </source>
</evidence>
<dbReference type="InterPro" id="IPR001148">
    <property type="entry name" value="CA_dom"/>
</dbReference>
<dbReference type="Pfam" id="PF00194">
    <property type="entry name" value="Carb_anhydrase"/>
    <property type="match status" value="1"/>
</dbReference>
<dbReference type="Proteomes" id="UP001147747">
    <property type="component" value="Unassembled WGS sequence"/>
</dbReference>
<name>A0A9W9VMF4_9EURO</name>
<dbReference type="SMART" id="SM01057">
    <property type="entry name" value="Carb_anhydrase"/>
    <property type="match status" value="1"/>
</dbReference>
<dbReference type="InterPro" id="IPR023561">
    <property type="entry name" value="Carbonic_anhydrase_a-class"/>
</dbReference>
<evidence type="ECO:0000256" key="5">
    <source>
        <dbReference type="ARBA" id="ARBA00022833"/>
    </source>
</evidence>
<protein>
    <recommendedName>
        <fullName evidence="3 8">Carbonic anhydrase</fullName>
        <ecNumber evidence="3 8">4.2.1.1</ecNumber>
    </recommendedName>
</protein>
<evidence type="ECO:0000256" key="1">
    <source>
        <dbReference type="ARBA" id="ARBA00002904"/>
    </source>
</evidence>
<reference evidence="10" key="2">
    <citation type="journal article" date="2023" name="IMA Fungus">
        <title>Comparative genomic study of the Penicillium genus elucidates a diverse pangenome and 15 lateral gene transfer events.</title>
        <authorList>
            <person name="Petersen C."/>
            <person name="Sorensen T."/>
            <person name="Nielsen M.R."/>
            <person name="Sondergaard T.E."/>
            <person name="Sorensen J.L."/>
            <person name="Fitzpatrick D.A."/>
            <person name="Frisvad J.C."/>
            <person name="Nielsen K.L."/>
        </authorList>
    </citation>
    <scope>NUCLEOTIDE SEQUENCE</scope>
    <source>
        <strain evidence="10">IBT 29677</strain>
    </source>
</reference>
<organism evidence="10 11">
    <name type="scientific">Penicillium cosmopolitanum</name>
    <dbReference type="NCBI Taxonomy" id="1131564"/>
    <lineage>
        <taxon>Eukaryota</taxon>
        <taxon>Fungi</taxon>
        <taxon>Dikarya</taxon>
        <taxon>Ascomycota</taxon>
        <taxon>Pezizomycotina</taxon>
        <taxon>Eurotiomycetes</taxon>
        <taxon>Eurotiomycetidae</taxon>
        <taxon>Eurotiales</taxon>
        <taxon>Aspergillaceae</taxon>
        <taxon>Penicillium</taxon>
    </lineage>
</organism>
<comment type="function">
    <text evidence="1 8">Reversible hydration of carbon dioxide.</text>
</comment>
<proteinExistence type="inferred from homology"/>
<accession>A0A9W9VMF4</accession>
<comment type="similarity">
    <text evidence="2 8">Belongs to the alpha-carbonic anhydrase family.</text>
</comment>
<dbReference type="EC" id="4.2.1.1" evidence="3 8"/>
<comment type="caution">
    <text evidence="10">The sequence shown here is derived from an EMBL/GenBank/DDBJ whole genome shotgun (WGS) entry which is preliminary data.</text>
</comment>
<dbReference type="PANTHER" id="PTHR18952:SF265">
    <property type="entry name" value="CARBONIC ANHYDRASE"/>
    <property type="match status" value="1"/>
</dbReference>
<dbReference type="InterPro" id="IPR036398">
    <property type="entry name" value="CA_dom_sf"/>
</dbReference>
<dbReference type="GO" id="GO:0004089">
    <property type="term" value="F:carbonate dehydratase activity"/>
    <property type="evidence" value="ECO:0007669"/>
    <property type="project" value="UniProtKB-UniRule"/>
</dbReference>
<comment type="cofactor">
    <cofactor evidence="8">
        <name>Zn(2+)</name>
        <dbReference type="ChEBI" id="CHEBI:29105"/>
    </cofactor>
</comment>
<evidence type="ECO:0000256" key="4">
    <source>
        <dbReference type="ARBA" id="ARBA00022723"/>
    </source>
</evidence>